<dbReference type="PANTHER" id="PTHR46162:SF2">
    <property type="entry name" value="ANKYRIN REPEAT-CONTAINING PROTEIN-RELATED"/>
    <property type="match status" value="1"/>
</dbReference>
<comment type="caution">
    <text evidence="3">The sequence shown here is derived from an EMBL/GenBank/DDBJ whole genome shotgun (WGS) entry which is preliminary data.</text>
</comment>
<dbReference type="InterPro" id="IPR002083">
    <property type="entry name" value="MATH/TRAF_dom"/>
</dbReference>
<dbReference type="AlphaFoldDB" id="A0A9W7HQQ4"/>
<dbReference type="InterPro" id="IPR008974">
    <property type="entry name" value="TRAF-like"/>
</dbReference>
<protein>
    <recommendedName>
        <fullName evidence="2">MATH domain-containing protein</fullName>
    </recommendedName>
</protein>
<dbReference type="PROSITE" id="PS50144">
    <property type="entry name" value="MATH"/>
    <property type="match status" value="2"/>
</dbReference>
<gene>
    <name evidence="3" type="ORF">HRI_001693800</name>
</gene>
<dbReference type="PANTHER" id="PTHR46162">
    <property type="entry name" value="TRAF-LIKE FAMILY PROTEIN"/>
    <property type="match status" value="1"/>
</dbReference>
<keyword evidence="1" id="KW-0732">Signal</keyword>
<name>A0A9W7HQQ4_HIBTR</name>
<feature type="chain" id="PRO_5040720638" description="MATH domain-containing protein" evidence="1">
    <location>
        <begin position="18"/>
        <end position="334"/>
    </location>
</feature>
<reference evidence="3" key="1">
    <citation type="submission" date="2023-05" db="EMBL/GenBank/DDBJ databases">
        <title>Genome and transcriptome analyses reveal genes involved in the formation of fine ridges on petal epidermal cells in Hibiscus trionum.</title>
        <authorList>
            <person name="Koshimizu S."/>
            <person name="Masuda S."/>
            <person name="Ishii T."/>
            <person name="Shirasu K."/>
            <person name="Hoshino A."/>
            <person name="Arita M."/>
        </authorList>
    </citation>
    <scope>NUCLEOTIDE SEQUENCE</scope>
    <source>
        <strain evidence="3">Hamamatsu line</strain>
    </source>
</reference>
<dbReference type="Proteomes" id="UP001165190">
    <property type="component" value="Unassembled WGS sequence"/>
</dbReference>
<keyword evidence="4" id="KW-1185">Reference proteome</keyword>
<proteinExistence type="predicted"/>
<dbReference type="SMART" id="SM00061">
    <property type="entry name" value="MATH"/>
    <property type="match status" value="2"/>
</dbReference>
<feature type="domain" description="MATH" evidence="2">
    <location>
        <begin position="198"/>
        <end position="325"/>
    </location>
</feature>
<organism evidence="3 4">
    <name type="scientific">Hibiscus trionum</name>
    <name type="common">Flower of an hour</name>
    <dbReference type="NCBI Taxonomy" id="183268"/>
    <lineage>
        <taxon>Eukaryota</taxon>
        <taxon>Viridiplantae</taxon>
        <taxon>Streptophyta</taxon>
        <taxon>Embryophyta</taxon>
        <taxon>Tracheophyta</taxon>
        <taxon>Spermatophyta</taxon>
        <taxon>Magnoliopsida</taxon>
        <taxon>eudicotyledons</taxon>
        <taxon>Gunneridae</taxon>
        <taxon>Pentapetalae</taxon>
        <taxon>rosids</taxon>
        <taxon>malvids</taxon>
        <taxon>Malvales</taxon>
        <taxon>Malvaceae</taxon>
        <taxon>Malvoideae</taxon>
        <taxon>Hibiscus</taxon>
    </lineage>
</organism>
<dbReference type="Gene3D" id="2.60.210.10">
    <property type="entry name" value="Apoptosis, Tumor Necrosis Factor Receptor Associated Protein 2, Chain A"/>
    <property type="match status" value="2"/>
</dbReference>
<dbReference type="SUPFAM" id="SSF49599">
    <property type="entry name" value="TRAF domain-like"/>
    <property type="match status" value="2"/>
</dbReference>
<dbReference type="CDD" id="cd00121">
    <property type="entry name" value="MATH"/>
    <property type="match status" value="2"/>
</dbReference>
<feature type="domain" description="MATH" evidence="2">
    <location>
        <begin position="40"/>
        <end position="176"/>
    </location>
</feature>
<feature type="signal peptide" evidence="1">
    <location>
        <begin position="1"/>
        <end position="17"/>
    </location>
</feature>
<accession>A0A9W7HQQ4</accession>
<sequence length="334" mass="38069">MFHTIKLCLKLLSCSKSVPMATQVSDNLEEVERSISEAAPCHYVLKIQSFSLLAKNGIEKYESGEFQAGGYKWKLVLYPNGNRSRNVKEYLSLYLVFADVGSLYRQGLEVHAVFRFFLLDQSKDEYLVVHDAKENNRRFHRLKHQWGFDQLIPIRTFNDVSNGYILDDTCVFGAEVFVTKETRPGRAECLSVVKDAISCKHVWRIENFSKLDSEYLESNAFFSGDQKWKIQLYPKGRRHGSGTHISLYLALEDSSTLTDGAKMFAEFTLRIQDQLQSRHIAGKVNHWFSESSQESGWAKFVSLAYFHHTGTGCLVKDVCVVEAEVIVHAVASTL</sequence>
<evidence type="ECO:0000256" key="1">
    <source>
        <dbReference type="SAM" id="SignalP"/>
    </source>
</evidence>
<evidence type="ECO:0000259" key="2">
    <source>
        <dbReference type="PROSITE" id="PS50144"/>
    </source>
</evidence>
<dbReference type="EMBL" id="BSYR01000017">
    <property type="protein sequence ID" value="GMI80245.1"/>
    <property type="molecule type" value="Genomic_DNA"/>
</dbReference>
<dbReference type="OrthoDB" id="1883087at2759"/>
<evidence type="ECO:0000313" key="4">
    <source>
        <dbReference type="Proteomes" id="UP001165190"/>
    </source>
</evidence>
<dbReference type="Pfam" id="PF22486">
    <property type="entry name" value="MATH_2"/>
    <property type="match status" value="2"/>
</dbReference>
<evidence type="ECO:0000313" key="3">
    <source>
        <dbReference type="EMBL" id="GMI80245.1"/>
    </source>
</evidence>